<feature type="site" description="Raises pKa of active site His" evidence="6">
    <location>
        <position position="183"/>
    </location>
</feature>
<dbReference type="NCBIfam" id="TIGR00639">
    <property type="entry name" value="PurN"/>
    <property type="match status" value="1"/>
</dbReference>
<feature type="binding site" evidence="6">
    <location>
        <begin position="128"/>
        <end position="131"/>
    </location>
    <ligand>
        <name>(6R)-10-formyltetrahydrofolate</name>
        <dbReference type="ChEBI" id="CHEBI:195366"/>
    </ligand>
</feature>
<dbReference type="PROSITE" id="PS00373">
    <property type="entry name" value="GART"/>
    <property type="match status" value="1"/>
</dbReference>
<dbReference type="Proteomes" id="UP000594118">
    <property type="component" value="Chromosome"/>
</dbReference>
<evidence type="ECO:0000256" key="2">
    <source>
        <dbReference type="ARBA" id="ARBA00022679"/>
    </source>
</evidence>
<dbReference type="PANTHER" id="PTHR43369:SF2">
    <property type="entry name" value="PHOSPHORIBOSYLGLYCINAMIDE FORMYLTRANSFERASE"/>
    <property type="match status" value="1"/>
</dbReference>
<feature type="binding site" evidence="6">
    <location>
        <position position="103"/>
    </location>
    <ligand>
        <name>(6R)-10-formyltetrahydrofolate</name>
        <dbReference type="ChEBI" id="CHEBI:195366"/>
    </ligand>
</feature>
<sequence>MPSARCCLRQARPSSASARFRKNRACAIPARVREAGQVSKRVAILLSGGGSNMVRLVESMGQGHPARPVLVMSNDPKAGGLIKAADMGVPVASVDHKPFGKDRAAFEAQLIAHLDAAEPDILCLAGFMRILTPDFIRHFEGRMLNIHPSLLPKYKGLHTHERAIAAGDTEAGCSVHEVTAELDGGPILGQAQVPVLPDDTADTLAARVLVQEHRLYPEALRRFAAGDRSRFQL</sequence>
<dbReference type="InterPro" id="IPR002376">
    <property type="entry name" value="Formyl_transf_N"/>
</dbReference>
<evidence type="ECO:0000256" key="4">
    <source>
        <dbReference type="ARBA" id="ARBA00038440"/>
    </source>
</evidence>
<evidence type="ECO:0000313" key="9">
    <source>
        <dbReference type="Proteomes" id="UP000594118"/>
    </source>
</evidence>
<evidence type="ECO:0000313" key="8">
    <source>
        <dbReference type="EMBL" id="QOL80066.1"/>
    </source>
</evidence>
<keyword evidence="3 6" id="KW-0658">Purine biosynthesis</keyword>
<comment type="catalytic activity">
    <reaction evidence="5 6">
        <text>N(1)-(5-phospho-beta-D-ribosyl)glycinamide + (6R)-10-formyltetrahydrofolate = N(2)-formyl-N(1)-(5-phospho-beta-D-ribosyl)glycinamide + (6S)-5,6,7,8-tetrahydrofolate + H(+)</text>
        <dbReference type="Rhea" id="RHEA:15053"/>
        <dbReference type="ChEBI" id="CHEBI:15378"/>
        <dbReference type="ChEBI" id="CHEBI:57453"/>
        <dbReference type="ChEBI" id="CHEBI:143788"/>
        <dbReference type="ChEBI" id="CHEBI:147286"/>
        <dbReference type="ChEBI" id="CHEBI:195366"/>
        <dbReference type="EC" id="2.1.2.2"/>
    </reaction>
</comment>
<dbReference type="HAMAP" id="MF_01930">
    <property type="entry name" value="PurN"/>
    <property type="match status" value="1"/>
</dbReference>
<feature type="binding site" evidence="6">
    <location>
        <position position="145"/>
    </location>
    <ligand>
        <name>(6R)-10-formyltetrahydrofolate</name>
        <dbReference type="ChEBI" id="CHEBI:195366"/>
    </ligand>
</feature>
<dbReference type="InterPro" id="IPR004607">
    <property type="entry name" value="GART"/>
</dbReference>
<dbReference type="PANTHER" id="PTHR43369">
    <property type="entry name" value="PHOSPHORIBOSYLGLYCINAMIDE FORMYLTRANSFERASE"/>
    <property type="match status" value="1"/>
</dbReference>
<proteinExistence type="inferred from homology"/>
<dbReference type="GO" id="GO:0006189">
    <property type="term" value="P:'de novo' IMP biosynthetic process"/>
    <property type="evidence" value="ECO:0007669"/>
    <property type="project" value="UniProtKB-UniRule"/>
</dbReference>
<evidence type="ECO:0000256" key="5">
    <source>
        <dbReference type="ARBA" id="ARBA00047664"/>
    </source>
</evidence>
<dbReference type="Pfam" id="PF00551">
    <property type="entry name" value="Formyl_trans_N"/>
    <property type="match status" value="1"/>
</dbReference>
<feature type="domain" description="Formyl transferase N-terminal" evidence="7">
    <location>
        <begin position="40"/>
        <end position="220"/>
    </location>
</feature>
<dbReference type="SUPFAM" id="SSF53328">
    <property type="entry name" value="Formyltransferase"/>
    <property type="match status" value="1"/>
</dbReference>
<evidence type="ECO:0000259" key="7">
    <source>
        <dbReference type="Pfam" id="PF00551"/>
    </source>
</evidence>
<dbReference type="CDD" id="cd08645">
    <property type="entry name" value="FMT_core_GART"/>
    <property type="match status" value="1"/>
</dbReference>
<accession>A0A7L9WL00</accession>
<reference evidence="8 9" key="1">
    <citation type="submission" date="2019-10" db="EMBL/GenBank/DDBJ databases">
        <title>Pseudopuniceibacterium sp. HQ09 islated from Antarctica.</title>
        <authorList>
            <person name="Liao L."/>
            <person name="Su S."/>
            <person name="Chen B."/>
            <person name="Yu Y."/>
        </authorList>
    </citation>
    <scope>NUCLEOTIDE SEQUENCE [LARGE SCALE GENOMIC DNA]</scope>
    <source>
        <strain evidence="8 9">HQ09</strain>
    </source>
</reference>
<dbReference type="KEGG" id="pshq:F3W81_04050"/>
<dbReference type="EMBL" id="CP045201">
    <property type="protein sequence ID" value="QOL80066.1"/>
    <property type="molecule type" value="Genomic_DNA"/>
</dbReference>
<keyword evidence="2 6" id="KW-0808">Transferase</keyword>
<feature type="binding site" evidence="6">
    <location>
        <begin position="50"/>
        <end position="52"/>
    </location>
    <ligand>
        <name>N(1)-(5-phospho-beta-D-ribosyl)glycinamide</name>
        <dbReference type="ChEBI" id="CHEBI:143788"/>
    </ligand>
</feature>
<evidence type="ECO:0000256" key="3">
    <source>
        <dbReference type="ARBA" id="ARBA00022755"/>
    </source>
</evidence>
<dbReference type="Gene3D" id="3.40.50.170">
    <property type="entry name" value="Formyl transferase, N-terminal domain"/>
    <property type="match status" value="1"/>
</dbReference>
<dbReference type="GO" id="GO:0004644">
    <property type="term" value="F:phosphoribosylglycinamide formyltransferase activity"/>
    <property type="evidence" value="ECO:0007669"/>
    <property type="project" value="UniProtKB-UniRule"/>
</dbReference>
<name>A0A7L9WL00_9RHOB</name>
<dbReference type="UniPathway" id="UPA00074">
    <property type="reaction ID" value="UER00126"/>
</dbReference>
<feature type="active site" description="Proton donor" evidence="6">
    <location>
        <position position="147"/>
    </location>
</feature>
<dbReference type="EC" id="2.1.2.2" evidence="6"/>
<organism evidence="8 9">
    <name type="scientific">Pseudooceanicola spongiae</name>
    <dbReference type="NCBI Taxonomy" id="2613965"/>
    <lineage>
        <taxon>Bacteria</taxon>
        <taxon>Pseudomonadati</taxon>
        <taxon>Pseudomonadota</taxon>
        <taxon>Alphaproteobacteria</taxon>
        <taxon>Rhodobacterales</taxon>
        <taxon>Paracoccaceae</taxon>
        <taxon>Pseudooceanicola</taxon>
    </lineage>
</organism>
<protein>
    <recommendedName>
        <fullName evidence="6">Phosphoribosylglycinamide formyltransferase</fullName>
        <ecNumber evidence="6">2.1.2.2</ecNumber>
    </recommendedName>
    <alternativeName>
        <fullName evidence="6">5'-phosphoribosylglycinamide transformylase</fullName>
    </alternativeName>
    <alternativeName>
        <fullName evidence="6">GAR transformylase</fullName>
        <shortName evidence="6">GART</shortName>
    </alternativeName>
</protein>
<comment type="function">
    <text evidence="6">Catalyzes the transfer of a formyl group from 10-formyltetrahydrofolate to 5-phospho-ribosyl-glycinamide (GAR), producing 5-phospho-ribosyl-N-formylglycinamide (FGAR) and tetrahydrofolate.</text>
</comment>
<dbReference type="GO" id="GO:0005829">
    <property type="term" value="C:cytosol"/>
    <property type="evidence" value="ECO:0007669"/>
    <property type="project" value="TreeGrafter"/>
</dbReference>
<keyword evidence="9" id="KW-1185">Reference proteome</keyword>
<comment type="similarity">
    <text evidence="4 6">Belongs to the GART family.</text>
</comment>
<gene>
    <name evidence="6" type="primary">purN</name>
    <name evidence="8" type="ORF">F3W81_04050</name>
</gene>
<dbReference type="AlphaFoldDB" id="A0A7L9WL00"/>
<evidence type="ECO:0000256" key="1">
    <source>
        <dbReference type="ARBA" id="ARBA00005054"/>
    </source>
</evidence>
<evidence type="ECO:0000256" key="6">
    <source>
        <dbReference type="HAMAP-Rule" id="MF_01930"/>
    </source>
</evidence>
<dbReference type="InterPro" id="IPR001555">
    <property type="entry name" value="GART_AS"/>
</dbReference>
<comment type="pathway">
    <text evidence="1 6">Purine metabolism; IMP biosynthesis via de novo pathway; N(2)-formyl-N(1)-(5-phospho-D-ribosyl)glycinamide from N(1)-(5-phospho-D-ribosyl)glycinamide (10-formyl THF route): step 1/1.</text>
</comment>
<dbReference type="InterPro" id="IPR036477">
    <property type="entry name" value="Formyl_transf_N_sf"/>
</dbReference>